<dbReference type="Pfam" id="PF00856">
    <property type="entry name" value="SET"/>
    <property type="match status" value="1"/>
</dbReference>
<keyword evidence="3" id="KW-0949">S-adenosyl-L-methionine</keyword>
<dbReference type="SUPFAM" id="SSF82199">
    <property type="entry name" value="SET domain"/>
    <property type="match status" value="1"/>
</dbReference>
<feature type="compositionally biased region" description="Pro residues" evidence="4">
    <location>
        <begin position="350"/>
        <end position="360"/>
    </location>
</feature>
<dbReference type="OrthoDB" id="551989at2759"/>
<gene>
    <name evidence="6" type="ORF">TSOC_011727</name>
</gene>
<keyword evidence="7" id="KW-1185">Reference proteome</keyword>
<feature type="region of interest" description="Disordered" evidence="4">
    <location>
        <begin position="394"/>
        <end position="482"/>
    </location>
</feature>
<dbReference type="GO" id="GO:0005737">
    <property type="term" value="C:cytoplasm"/>
    <property type="evidence" value="ECO:0007669"/>
    <property type="project" value="TreeGrafter"/>
</dbReference>
<dbReference type="InterPro" id="IPR052097">
    <property type="entry name" value="SET-MYND_domain_protein"/>
</dbReference>
<dbReference type="CDD" id="cd20071">
    <property type="entry name" value="SET_SMYD"/>
    <property type="match status" value="1"/>
</dbReference>
<feature type="compositionally biased region" description="Pro residues" evidence="4">
    <location>
        <begin position="398"/>
        <end position="407"/>
    </location>
</feature>
<keyword evidence="2" id="KW-0808">Transferase</keyword>
<feature type="region of interest" description="Disordered" evidence="4">
    <location>
        <begin position="71"/>
        <end position="91"/>
    </location>
</feature>
<dbReference type="GO" id="GO:0005634">
    <property type="term" value="C:nucleus"/>
    <property type="evidence" value="ECO:0007669"/>
    <property type="project" value="TreeGrafter"/>
</dbReference>
<evidence type="ECO:0000256" key="2">
    <source>
        <dbReference type="ARBA" id="ARBA00022679"/>
    </source>
</evidence>
<keyword evidence="1" id="KW-0489">Methyltransferase</keyword>
<dbReference type="Gene3D" id="2.170.270.10">
    <property type="entry name" value="SET domain"/>
    <property type="match status" value="1"/>
</dbReference>
<feature type="domain" description="SET" evidence="5">
    <location>
        <begin position="295"/>
        <end position="333"/>
    </location>
</feature>
<evidence type="ECO:0000313" key="6">
    <source>
        <dbReference type="EMBL" id="PNH02304.1"/>
    </source>
</evidence>
<reference evidence="6 7" key="1">
    <citation type="journal article" date="2017" name="Mol. Biol. Evol.">
        <title>The 4-celled Tetrabaena socialis nuclear genome reveals the essential components for genetic control of cell number at the origin of multicellularity in the volvocine lineage.</title>
        <authorList>
            <person name="Featherston J."/>
            <person name="Arakaki Y."/>
            <person name="Hanschen E.R."/>
            <person name="Ferris P.J."/>
            <person name="Michod R.E."/>
            <person name="Olson B.J.S.C."/>
            <person name="Nozaki H."/>
            <person name="Durand P.M."/>
        </authorList>
    </citation>
    <scope>NUCLEOTIDE SEQUENCE [LARGE SCALE GENOMIC DNA]</scope>
    <source>
        <strain evidence="6 7">NIES-571</strain>
    </source>
</reference>
<organism evidence="6 7">
    <name type="scientific">Tetrabaena socialis</name>
    <dbReference type="NCBI Taxonomy" id="47790"/>
    <lineage>
        <taxon>Eukaryota</taxon>
        <taxon>Viridiplantae</taxon>
        <taxon>Chlorophyta</taxon>
        <taxon>core chlorophytes</taxon>
        <taxon>Chlorophyceae</taxon>
        <taxon>CS clade</taxon>
        <taxon>Chlamydomonadales</taxon>
        <taxon>Tetrabaenaceae</taxon>
        <taxon>Tetrabaena</taxon>
    </lineage>
</organism>
<dbReference type="Proteomes" id="UP000236333">
    <property type="component" value="Unassembled WGS sequence"/>
</dbReference>
<dbReference type="AlphaFoldDB" id="A0A2J7ZPV5"/>
<feature type="region of interest" description="Disordered" evidence="4">
    <location>
        <begin position="133"/>
        <end position="160"/>
    </location>
</feature>
<feature type="compositionally biased region" description="Low complexity" evidence="4">
    <location>
        <begin position="138"/>
        <end position="150"/>
    </location>
</feature>
<dbReference type="GO" id="GO:0032259">
    <property type="term" value="P:methylation"/>
    <property type="evidence" value="ECO:0007669"/>
    <property type="project" value="UniProtKB-KW"/>
</dbReference>
<feature type="region of interest" description="Disordered" evidence="4">
    <location>
        <begin position="177"/>
        <end position="236"/>
    </location>
</feature>
<accession>A0A2J7ZPV5</accession>
<evidence type="ECO:0000256" key="1">
    <source>
        <dbReference type="ARBA" id="ARBA00022603"/>
    </source>
</evidence>
<feature type="compositionally biased region" description="Low complexity" evidence="4">
    <location>
        <begin position="432"/>
        <end position="449"/>
    </location>
</feature>
<feature type="compositionally biased region" description="Pro residues" evidence="4">
    <location>
        <begin position="473"/>
        <end position="482"/>
    </location>
</feature>
<evidence type="ECO:0000256" key="3">
    <source>
        <dbReference type="ARBA" id="ARBA00022691"/>
    </source>
</evidence>
<evidence type="ECO:0000259" key="5">
    <source>
        <dbReference type="Pfam" id="PF00856"/>
    </source>
</evidence>
<evidence type="ECO:0000313" key="7">
    <source>
        <dbReference type="Proteomes" id="UP000236333"/>
    </source>
</evidence>
<name>A0A2J7ZPV5_9CHLO</name>
<feature type="region of interest" description="Disordered" evidence="4">
    <location>
        <begin position="329"/>
        <end position="369"/>
    </location>
</feature>
<dbReference type="EMBL" id="PGGS01000681">
    <property type="protein sequence ID" value="PNH02304.1"/>
    <property type="molecule type" value="Genomic_DNA"/>
</dbReference>
<protein>
    <submittedName>
        <fullName evidence="6">SET and MYND domain-containing protein 3</fullName>
    </submittedName>
</protein>
<dbReference type="PANTHER" id="PTHR46165">
    <property type="entry name" value="SET AND MYND DOMAIN-CONTAINING PROTEIN 4"/>
    <property type="match status" value="1"/>
</dbReference>
<sequence>MDRKFDALFLMLGGMDRKFDALVLLLGPSKPPPAAGRRERETETPGSSPAEPHLSSEFDALTSKVDSVATTSCHKTWSPPNPPSPLRASKSAREILSPPDLLRSAVLAAATAAAFRAACSTALRRWQHQRLREPAPHAPHATHATQAPHASHGAHGSLASGRTAVDVEATAAAAAGGSSPAAGVAGGGSSGQQQAGHGRSDGQARTCQPAPAQPSAREEEEAGEGAGARRAREAGVARRRRIGWVPSDGRPPPEVSAAAVFWMLCRIRVNGVAVRPDMTYGSYDRVALGLYPAAAALNHSCVPNLSISFRGLQLVARTAQPVPPGAQLTICYGPQAGKAPRQQRRQQLQRPPPPPTPCPPALSGRGRDPRYCSTAVGSCPAAAAAAVIAASHTAAAAAPPPPPPPGGSPTTGRRGEPIGGPTDPKETPETPPITDADAAVAAAAAAAAALGGPPGWSLSRMLAGPAEAEGGRLPPPPLEAGA</sequence>
<dbReference type="InterPro" id="IPR046341">
    <property type="entry name" value="SET_dom_sf"/>
</dbReference>
<dbReference type="GO" id="GO:0042826">
    <property type="term" value="F:histone deacetylase binding"/>
    <property type="evidence" value="ECO:0007669"/>
    <property type="project" value="TreeGrafter"/>
</dbReference>
<evidence type="ECO:0000256" key="4">
    <source>
        <dbReference type="SAM" id="MobiDB-lite"/>
    </source>
</evidence>
<dbReference type="PANTHER" id="PTHR46165:SF2">
    <property type="entry name" value="SET AND MYND DOMAIN-CONTAINING PROTEIN 4"/>
    <property type="match status" value="1"/>
</dbReference>
<feature type="region of interest" description="Disordered" evidence="4">
    <location>
        <begin position="28"/>
        <end position="59"/>
    </location>
</feature>
<proteinExistence type="predicted"/>
<dbReference type="InterPro" id="IPR001214">
    <property type="entry name" value="SET_dom"/>
</dbReference>
<dbReference type="GO" id="GO:0008168">
    <property type="term" value="F:methyltransferase activity"/>
    <property type="evidence" value="ECO:0007669"/>
    <property type="project" value="UniProtKB-KW"/>
</dbReference>
<comment type="caution">
    <text evidence="6">The sequence shown here is derived from an EMBL/GenBank/DDBJ whole genome shotgun (WGS) entry which is preliminary data.</text>
</comment>